<dbReference type="InterPro" id="IPR013011">
    <property type="entry name" value="PTS_EIIB_2"/>
</dbReference>
<dbReference type="PROSITE" id="PS51372">
    <property type="entry name" value="PRD_2"/>
    <property type="match status" value="2"/>
</dbReference>
<evidence type="ECO:0000259" key="14">
    <source>
        <dbReference type="PROSITE" id="PS51372"/>
    </source>
</evidence>
<dbReference type="InterPro" id="IPR051351">
    <property type="entry name" value="Ascorbate-PTS_EIIA_comp"/>
</dbReference>
<dbReference type="GO" id="GO:0006355">
    <property type="term" value="P:regulation of DNA-templated transcription"/>
    <property type="evidence" value="ECO:0007669"/>
    <property type="project" value="InterPro"/>
</dbReference>
<dbReference type="Proteomes" id="UP000622860">
    <property type="component" value="Unassembled WGS sequence"/>
</dbReference>
<evidence type="ECO:0000256" key="6">
    <source>
        <dbReference type="ARBA" id="ARBA00022683"/>
    </source>
</evidence>
<evidence type="ECO:0000259" key="13">
    <source>
        <dbReference type="PROSITE" id="PS51099"/>
    </source>
</evidence>
<reference evidence="15" key="2">
    <citation type="submission" date="2020-09" db="EMBL/GenBank/DDBJ databases">
        <authorList>
            <person name="Sun Q."/>
            <person name="Zhou Y."/>
        </authorList>
    </citation>
    <scope>NUCLEOTIDE SEQUENCE</scope>
    <source>
        <strain evidence="15">CGMCC 1.12754</strain>
    </source>
</reference>
<proteinExistence type="predicted"/>
<dbReference type="SUPFAM" id="SSF63520">
    <property type="entry name" value="PTS-regulatory domain, PRD"/>
    <property type="match status" value="1"/>
</dbReference>
<keyword evidence="7" id="KW-0418">Kinase</keyword>
<keyword evidence="2" id="KW-0813">Transport</keyword>
<evidence type="ECO:0000256" key="5">
    <source>
        <dbReference type="ARBA" id="ARBA00022679"/>
    </source>
</evidence>
<reference evidence="15" key="1">
    <citation type="journal article" date="2014" name="Int. J. Syst. Evol. Microbiol.">
        <title>Complete genome sequence of Corynebacterium casei LMG S-19264T (=DSM 44701T), isolated from a smear-ripened cheese.</title>
        <authorList>
            <consortium name="US DOE Joint Genome Institute (JGI-PGF)"/>
            <person name="Walter F."/>
            <person name="Albersmeier A."/>
            <person name="Kalinowski J."/>
            <person name="Ruckert C."/>
        </authorList>
    </citation>
    <scope>NUCLEOTIDE SEQUENCE</scope>
    <source>
        <strain evidence="15">CGMCC 1.12754</strain>
    </source>
</reference>
<dbReference type="Pfam" id="PF05043">
    <property type="entry name" value="Mga"/>
    <property type="match status" value="1"/>
</dbReference>
<sequence>MFLDKRSVSILEELIRNPTISSKDLEVIMYLSRRQIKYSVEKINNWLVDNNYPKIKRLHNGNFLIDSTLMEVFTDSNTITTEHYIPSENERVSLILFILLSQNDLSLFHFTNALKVSNVTVLNDMKQAQKKIEQYGLKIVYTRLDGYQLEGNEWSQRNLLHDIAQEIRNGYAGLSLIQDFTNLHDEKINNISIQLEKIEEILRIKFTDEKIQILPYCIGIIFDRVRRGNIIEFDYQIQYHELSGTKEYEATELLVKNEIDLPEAERLYITLQLLSTNIFSGDLLTQHEMPQLKHVLYETLNHFEINAFMELKNKDSLVQKLMLHLKPAYYRIKYNLTSYTESLVRMDESYLGLDHIVKLSLGPLENFIKSKFPDNERHYLTIFIGGHLLETKQIFTNRKKAMVVCQNGVTVSKMLRNTLTKLFPEFDFYPTMSIREYAETDPVDAAIIFSPVPLKTERNLFIINPLLTEDDKWKLRQRVMKRVYGVDHDKLNIEKLIDVIAKSTTINNEGLLKDDLRKYIQSSYNTESFIKMDTNPNLEDLITKETITIAEEVKDWKDAIKVASKPLLLNNSITENYVNKMIESHNYEHPYMILGKNMAIPHADPEQGVNKLGMSLLIIKKGVPFSDKLTTHFVVVIAPTDADQHVKAIYQLTNLSMNDGVLQKMVTTNEKSEVIKVLKTIEKDVAGNIEEGAI</sequence>
<dbReference type="Gene3D" id="3.40.50.2300">
    <property type="match status" value="1"/>
</dbReference>
<organism evidence="15 16">
    <name type="scientific">Virgibacillus oceani</name>
    <dbReference type="NCBI Taxonomy" id="1479511"/>
    <lineage>
        <taxon>Bacteria</taxon>
        <taxon>Bacillati</taxon>
        <taxon>Bacillota</taxon>
        <taxon>Bacilli</taxon>
        <taxon>Bacillales</taxon>
        <taxon>Bacillaceae</taxon>
        <taxon>Virgibacillus</taxon>
    </lineage>
</organism>
<evidence type="ECO:0000256" key="11">
    <source>
        <dbReference type="ARBA" id="ARBA00042072"/>
    </source>
</evidence>
<evidence type="ECO:0000256" key="3">
    <source>
        <dbReference type="ARBA" id="ARBA00022490"/>
    </source>
</evidence>
<dbReference type="Pfam" id="PF00874">
    <property type="entry name" value="PRD"/>
    <property type="match status" value="1"/>
</dbReference>
<dbReference type="Gene3D" id="3.40.930.10">
    <property type="entry name" value="Mannitol-specific EII, Chain A"/>
    <property type="match status" value="1"/>
</dbReference>
<feature type="domain" description="PRD" evidence="14">
    <location>
        <begin position="182"/>
        <end position="283"/>
    </location>
</feature>
<keyword evidence="5" id="KW-0808">Transferase</keyword>
<comment type="function">
    <text evidence="9">The phosphoenolpyruvate-dependent sugar phosphotransferase system (sugar PTS), a major carbohydrate active transport system, catalyzes the phosphorylation of incoming sugar substrates concomitantly with their translocation across the cell membrane. The enzyme II UlaABC PTS system is involved in ascorbate transport.</text>
</comment>
<evidence type="ECO:0000256" key="4">
    <source>
        <dbReference type="ARBA" id="ARBA00022553"/>
    </source>
</evidence>
<evidence type="ECO:0000256" key="8">
    <source>
        <dbReference type="ARBA" id="ARBA00023159"/>
    </source>
</evidence>
<keyword evidence="15" id="KW-0762">Sugar transport</keyword>
<evidence type="ECO:0000259" key="12">
    <source>
        <dbReference type="PROSITE" id="PS51094"/>
    </source>
</evidence>
<dbReference type="CDD" id="cd05568">
    <property type="entry name" value="PTS_IIB_bgl_like"/>
    <property type="match status" value="1"/>
</dbReference>
<feature type="domain" description="PRD" evidence="14">
    <location>
        <begin position="287"/>
        <end position="394"/>
    </location>
</feature>
<evidence type="ECO:0000313" key="16">
    <source>
        <dbReference type="Proteomes" id="UP000622860"/>
    </source>
</evidence>
<dbReference type="InterPro" id="IPR016152">
    <property type="entry name" value="PTrfase/Anion_transptr"/>
</dbReference>
<dbReference type="Gene3D" id="1.10.1790.10">
    <property type="entry name" value="PRD domain"/>
    <property type="match status" value="1"/>
</dbReference>
<dbReference type="PANTHER" id="PTHR36203">
    <property type="entry name" value="ASCORBATE-SPECIFIC PTS SYSTEM EIIA COMPONENT"/>
    <property type="match status" value="1"/>
</dbReference>
<dbReference type="CDD" id="cd00211">
    <property type="entry name" value="PTS_IIA_fru"/>
    <property type="match status" value="1"/>
</dbReference>
<gene>
    <name evidence="15" type="ORF">GCM10011398_17620</name>
</gene>
<keyword evidence="6" id="KW-0598">Phosphotransferase system</keyword>
<dbReference type="GO" id="GO:0016301">
    <property type="term" value="F:kinase activity"/>
    <property type="evidence" value="ECO:0007669"/>
    <property type="project" value="UniProtKB-KW"/>
</dbReference>
<dbReference type="EMBL" id="BMFR01000005">
    <property type="protein sequence ID" value="GGG73609.1"/>
    <property type="molecule type" value="Genomic_DNA"/>
</dbReference>
<dbReference type="InterPro" id="IPR036388">
    <property type="entry name" value="WH-like_DNA-bd_sf"/>
</dbReference>
<dbReference type="GO" id="GO:0008982">
    <property type="term" value="F:protein-N(PI)-phosphohistidine-sugar phosphotransferase activity"/>
    <property type="evidence" value="ECO:0007669"/>
    <property type="project" value="InterPro"/>
</dbReference>
<dbReference type="RefSeq" id="WP_188455016.1">
    <property type="nucleotide sequence ID" value="NZ_BMFR01000005.1"/>
</dbReference>
<dbReference type="PANTHER" id="PTHR36203:SF1">
    <property type="entry name" value="ASCORBATE-SPECIFIC PTS SYSTEM EIIA COMPONENT"/>
    <property type="match status" value="1"/>
</dbReference>
<accession>A0A917HBQ3</accession>
<dbReference type="SUPFAM" id="SSF55804">
    <property type="entry name" value="Phoshotransferase/anion transport protein"/>
    <property type="match status" value="1"/>
</dbReference>
<dbReference type="InterPro" id="IPR011608">
    <property type="entry name" value="PRD"/>
</dbReference>
<dbReference type="AlphaFoldDB" id="A0A917HBQ3"/>
<dbReference type="PROSITE" id="PS51094">
    <property type="entry name" value="PTS_EIIA_TYPE_2"/>
    <property type="match status" value="1"/>
</dbReference>
<dbReference type="Pfam" id="PF00359">
    <property type="entry name" value="PTS_EIIA_2"/>
    <property type="match status" value="1"/>
</dbReference>
<dbReference type="GO" id="GO:0005737">
    <property type="term" value="C:cytoplasm"/>
    <property type="evidence" value="ECO:0007669"/>
    <property type="project" value="UniProtKB-SubCell"/>
</dbReference>
<name>A0A917HBQ3_9BACI</name>
<feature type="domain" description="PTS EIIA type-2" evidence="12">
    <location>
        <begin position="540"/>
        <end position="681"/>
    </location>
</feature>
<comment type="caution">
    <text evidence="15">The sequence shown here is derived from an EMBL/GenBank/DDBJ whole genome shotgun (WGS) entry which is preliminary data.</text>
</comment>
<comment type="subcellular location">
    <subcellularLocation>
        <location evidence="1">Cytoplasm</location>
    </subcellularLocation>
</comment>
<feature type="domain" description="PTS EIIB type-2" evidence="13">
    <location>
        <begin position="399"/>
        <end position="487"/>
    </location>
</feature>
<evidence type="ECO:0000256" key="9">
    <source>
        <dbReference type="ARBA" id="ARBA00037387"/>
    </source>
</evidence>
<protein>
    <recommendedName>
        <fullName evidence="10">Ascorbate-specific PTS system EIIA component</fullName>
    </recommendedName>
    <alternativeName>
        <fullName evidence="11">Ascorbate-specific phosphotransferase enzyme IIA component</fullName>
    </alternativeName>
</protein>
<dbReference type="GO" id="GO:0009401">
    <property type="term" value="P:phosphoenolpyruvate-dependent sugar phosphotransferase system"/>
    <property type="evidence" value="ECO:0007669"/>
    <property type="project" value="UniProtKB-KW"/>
</dbReference>
<keyword evidence="3" id="KW-0963">Cytoplasm</keyword>
<dbReference type="InterPro" id="IPR036634">
    <property type="entry name" value="PRD_sf"/>
</dbReference>
<evidence type="ECO:0000313" key="15">
    <source>
        <dbReference type="EMBL" id="GGG73609.1"/>
    </source>
</evidence>
<dbReference type="Gene3D" id="1.10.10.10">
    <property type="entry name" value="Winged helix-like DNA-binding domain superfamily/Winged helix DNA-binding domain"/>
    <property type="match status" value="1"/>
</dbReference>
<evidence type="ECO:0000256" key="10">
    <source>
        <dbReference type="ARBA" id="ARBA00041175"/>
    </source>
</evidence>
<dbReference type="SUPFAM" id="SSF52794">
    <property type="entry name" value="PTS system IIB component-like"/>
    <property type="match status" value="1"/>
</dbReference>
<keyword evidence="8" id="KW-0010">Activator</keyword>
<evidence type="ECO:0000256" key="1">
    <source>
        <dbReference type="ARBA" id="ARBA00004496"/>
    </source>
</evidence>
<evidence type="ECO:0000256" key="7">
    <source>
        <dbReference type="ARBA" id="ARBA00022777"/>
    </source>
</evidence>
<keyword evidence="4" id="KW-0597">Phosphoprotein</keyword>
<dbReference type="InterPro" id="IPR036095">
    <property type="entry name" value="PTS_EIIB-like_sf"/>
</dbReference>
<keyword evidence="16" id="KW-1185">Reference proteome</keyword>
<evidence type="ECO:0000256" key="2">
    <source>
        <dbReference type="ARBA" id="ARBA00022448"/>
    </source>
</evidence>
<dbReference type="InterPro" id="IPR007737">
    <property type="entry name" value="Mga_HTH"/>
</dbReference>
<dbReference type="InterPro" id="IPR002178">
    <property type="entry name" value="PTS_EIIA_type-2_dom"/>
</dbReference>
<dbReference type="PROSITE" id="PS51099">
    <property type="entry name" value="PTS_EIIB_TYPE_2"/>
    <property type="match status" value="1"/>
</dbReference>